<organism evidence="3 4">
    <name type="scientific">Hyaloperonospora brassicae</name>
    <name type="common">Brassica downy mildew</name>
    <name type="synonym">Peronospora brassicae</name>
    <dbReference type="NCBI Taxonomy" id="162125"/>
    <lineage>
        <taxon>Eukaryota</taxon>
        <taxon>Sar</taxon>
        <taxon>Stramenopiles</taxon>
        <taxon>Oomycota</taxon>
        <taxon>Peronosporomycetes</taxon>
        <taxon>Peronosporales</taxon>
        <taxon>Peronosporaceae</taxon>
        <taxon>Hyaloperonospora</taxon>
    </lineage>
</organism>
<feature type="region of interest" description="Disordered" evidence="1">
    <location>
        <begin position="40"/>
        <end position="84"/>
    </location>
</feature>
<comment type="caution">
    <text evidence="3">The sequence shown here is derived from an EMBL/GenBank/DDBJ whole genome shotgun (WGS) entry which is preliminary data.</text>
</comment>
<dbReference type="AlphaFoldDB" id="A0AAV0V2J9"/>
<evidence type="ECO:0000313" key="4">
    <source>
        <dbReference type="Proteomes" id="UP001162031"/>
    </source>
</evidence>
<dbReference type="Proteomes" id="UP001162031">
    <property type="component" value="Unassembled WGS sequence"/>
</dbReference>
<dbReference type="EMBL" id="CANTFL010001453">
    <property type="protein sequence ID" value="CAI5741889.1"/>
    <property type="molecule type" value="Genomic_DNA"/>
</dbReference>
<accession>A0AAV0V2J9</accession>
<evidence type="ECO:0000256" key="1">
    <source>
        <dbReference type="SAM" id="MobiDB-lite"/>
    </source>
</evidence>
<keyword evidence="2" id="KW-0472">Membrane</keyword>
<sequence length="421" mass="46293">MLTRSRAKASKQPVFIDDQWNDAYIQTKDEQIDAMLAADASTRSWDELEEEHSDDSEGNDEDGDVWRSDSDESEDNDDDWLVRPGASTAPSFAQQWLASGSLLQNVIWTLAVVLVAPVLLYVSVPHHTEKLWPLQSPRLAAMLLKVLLNVLTLTAVAMALYGVSCSSKPLTLSSVMNWRQLQLEPPAECGERLLDDGAGLLLLVKEVVAVALNSDAPLGQLDDSVRALVMSIDVSVVRQLVVLVAGVLVTGICFHRLWTKMLVLLLAASIVALNVVTELKMQQRAAVEIFSLDPTFAFVNESIFVAIDGQNLEEGGSVAWASYWGGVQLKQAQLCSKLYPQQLSNGGVLVTFNHVNEYIPCYLGAKETASAVIIDGEIQPSKAFQCFESIRLRVKDQKSVPGWSLTQHEQEEAISTEKQEL</sequence>
<evidence type="ECO:0000313" key="3">
    <source>
        <dbReference type="EMBL" id="CAI5741889.1"/>
    </source>
</evidence>
<feature type="compositionally biased region" description="Acidic residues" evidence="1">
    <location>
        <begin position="47"/>
        <end position="63"/>
    </location>
</feature>
<name>A0AAV0V2J9_HYABA</name>
<feature type="transmembrane region" description="Helical" evidence="2">
    <location>
        <begin position="142"/>
        <end position="163"/>
    </location>
</feature>
<keyword evidence="2" id="KW-0812">Transmembrane</keyword>
<keyword evidence="4" id="KW-1185">Reference proteome</keyword>
<feature type="transmembrane region" description="Helical" evidence="2">
    <location>
        <begin position="102"/>
        <end position="122"/>
    </location>
</feature>
<evidence type="ECO:0000256" key="2">
    <source>
        <dbReference type="SAM" id="Phobius"/>
    </source>
</evidence>
<reference evidence="3" key="1">
    <citation type="submission" date="2022-12" db="EMBL/GenBank/DDBJ databases">
        <authorList>
            <person name="Webb A."/>
        </authorList>
    </citation>
    <scope>NUCLEOTIDE SEQUENCE</scope>
    <source>
        <strain evidence="3">Hp1</strain>
    </source>
</reference>
<feature type="transmembrane region" description="Helical" evidence="2">
    <location>
        <begin position="236"/>
        <end position="252"/>
    </location>
</feature>
<gene>
    <name evidence="3" type="ORF">HBR001_LOCUS8703</name>
</gene>
<protein>
    <recommendedName>
        <fullName evidence="5">Transmembrane protein</fullName>
    </recommendedName>
</protein>
<evidence type="ECO:0008006" key="5">
    <source>
        <dbReference type="Google" id="ProtNLM"/>
    </source>
</evidence>
<keyword evidence="2" id="KW-1133">Transmembrane helix</keyword>
<proteinExistence type="predicted"/>